<reference evidence="17 18" key="1">
    <citation type="submission" date="2013-09" db="EMBL/GenBank/DDBJ databases">
        <title>Genome sequencing of Arenimonas composti.</title>
        <authorList>
            <person name="Chen F."/>
            <person name="Wang G."/>
        </authorList>
    </citation>
    <scope>NUCLEOTIDE SEQUENCE [LARGE SCALE GENOMIC DNA]</scope>
    <source>
        <strain evidence="17 18">TR7-09</strain>
    </source>
</reference>
<dbReference type="FunFam" id="3.30.565.10:FF:000016">
    <property type="entry name" value="Chemotaxis protein CheA, putative"/>
    <property type="match status" value="1"/>
</dbReference>
<evidence type="ECO:0000256" key="2">
    <source>
        <dbReference type="ARBA" id="ARBA00012438"/>
    </source>
</evidence>
<comment type="caution">
    <text evidence="17">The sequence shown here is derived from an EMBL/GenBank/DDBJ whole genome shotgun (WGS) entry which is preliminary data.</text>
</comment>
<comment type="function">
    <text evidence="8">Involved in the transmission of sensory signals from the chemoreceptors to the flagellar motors. CheA is autophosphorylated; it can transfer its phosphate group to either CheB or CheY.</text>
</comment>
<dbReference type="AlphaFoldDB" id="A0A091BCM3"/>
<evidence type="ECO:0000256" key="4">
    <source>
        <dbReference type="ARBA" id="ARBA00022553"/>
    </source>
</evidence>
<evidence type="ECO:0000259" key="16">
    <source>
        <dbReference type="PROSITE" id="PS50894"/>
    </source>
</evidence>
<dbReference type="Gene3D" id="1.20.120.160">
    <property type="entry name" value="HPT domain"/>
    <property type="match status" value="1"/>
</dbReference>
<dbReference type="Gene3D" id="3.40.50.2300">
    <property type="match status" value="1"/>
</dbReference>
<evidence type="ECO:0000256" key="7">
    <source>
        <dbReference type="ARBA" id="ARBA00023012"/>
    </source>
</evidence>
<evidence type="ECO:0000259" key="12">
    <source>
        <dbReference type="PROSITE" id="PS50109"/>
    </source>
</evidence>
<dbReference type="Pfam" id="PF02518">
    <property type="entry name" value="HATPase_c"/>
    <property type="match status" value="1"/>
</dbReference>
<dbReference type="EC" id="2.7.13.3" evidence="2"/>
<keyword evidence="7" id="KW-0902">Two-component regulatory system</keyword>
<dbReference type="PROSITE" id="PS50851">
    <property type="entry name" value="CHEW"/>
    <property type="match status" value="1"/>
</dbReference>
<dbReference type="SUPFAM" id="SSF47226">
    <property type="entry name" value="Histidine-containing phosphotransfer domain, HPT domain"/>
    <property type="match status" value="1"/>
</dbReference>
<dbReference type="InterPro" id="IPR001789">
    <property type="entry name" value="Sig_transdc_resp-reg_receiver"/>
</dbReference>
<dbReference type="SMART" id="SM00073">
    <property type="entry name" value="HPT"/>
    <property type="match status" value="1"/>
</dbReference>
<dbReference type="EMBL" id="AWXU01000052">
    <property type="protein sequence ID" value="KFN48569.1"/>
    <property type="molecule type" value="Genomic_DNA"/>
</dbReference>
<dbReference type="PROSITE" id="PS50894">
    <property type="entry name" value="HPT"/>
    <property type="match status" value="1"/>
</dbReference>
<dbReference type="STRING" id="1121013.GCA_000426365_02025"/>
<keyword evidence="18" id="KW-1185">Reference proteome</keyword>
<dbReference type="PANTHER" id="PTHR43395">
    <property type="entry name" value="SENSOR HISTIDINE KINASE CHEA"/>
    <property type="match status" value="1"/>
</dbReference>
<dbReference type="Pfam" id="PF01627">
    <property type="entry name" value="Hpt"/>
    <property type="match status" value="1"/>
</dbReference>
<proteinExistence type="predicted"/>
<dbReference type="InterPro" id="IPR036890">
    <property type="entry name" value="HATPase_C_sf"/>
</dbReference>
<dbReference type="PRINTS" id="PR00344">
    <property type="entry name" value="BCTRLSENSOR"/>
</dbReference>
<organism evidence="17 18">
    <name type="scientific">Arenimonas composti TR7-09 = DSM 18010</name>
    <dbReference type="NCBI Taxonomy" id="1121013"/>
    <lineage>
        <taxon>Bacteria</taxon>
        <taxon>Pseudomonadati</taxon>
        <taxon>Pseudomonadota</taxon>
        <taxon>Gammaproteobacteria</taxon>
        <taxon>Lysobacterales</taxon>
        <taxon>Lysobacteraceae</taxon>
        <taxon>Arenimonas</taxon>
    </lineage>
</organism>
<accession>A0A091BCM3</accession>
<feature type="domain" description="CheW-like" evidence="15">
    <location>
        <begin position="601"/>
        <end position="735"/>
    </location>
</feature>
<evidence type="ECO:0000313" key="18">
    <source>
        <dbReference type="Proteomes" id="UP000029391"/>
    </source>
</evidence>
<name>A0A091BCM3_9GAMM</name>
<evidence type="ECO:0000256" key="10">
    <source>
        <dbReference type="PROSITE-ProRule" id="PRU00169"/>
    </source>
</evidence>
<evidence type="ECO:0000256" key="11">
    <source>
        <dbReference type="SAM" id="MobiDB-lite"/>
    </source>
</evidence>
<dbReference type="InterPro" id="IPR002545">
    <property type="entry name" value="CheW-lke_dom"/>
</dbReference>
<dbReference type="PROSITE" id="PS50206">
    <property type="entry name" value="RHODANESE_3"/>
    <property type="match status" value="1"/>
</dbReference>
<evidence type="ECO:0000256" key="9">
    <source>
        <dbReference type="PROSITE-ProRule" id="PRU00110"/>
    </source>
</evidence>
<gene>
    <name evidence="17" type="ORF">P873_14220</name>
</gene>
<keyword evidence="5" id="KW-0808">Transferase</keyword>
<feature type="region of interest" description="Disordered" evidence="11">
    <location>
        <begin position="114"/>
        <end position="136"/>
    </location>
</feature>
<dbReference type="GO" id="GO:0000155">
    <property type="term" value="F:phosphorelay sensor kinase activity"/>
    <property type="evidence" value="ECO:0007669"/>
    <property type="project" value="UniProtKB-ARBA"/>
</dbReference>
<evidence type="ECO:0000256" key="3">
    <source>
        <dbReference type="ARBA" id="ARBA00021495"/>
    </source>
</evidence>
<feature type="domain" description="Histidine kinase" evidence="12">
    <location>
        <begin position="461"/>
        <end position="599"/>
    </location>
</feature>
<dbReference type="InterPro" id="IPR036061">
    <property type="entry name" value="CheW-like_dom_sf"/>
</dbReference>
<evidence type="ECO:0000259" key="15">
    <source>
        <dbReference type="PROSITE" id="PS50851"/>
    </source>
</evidence>
<dbReference type="InterPro" id="IPR011006">
    <property type="entry name" value="CheY-like_superfamily"/>
</dbReference>
<feature type="modified residue" description="Phosphohistidine" evidence="9">
    <location>
        <position position="189"/>
    </location>
</feature>
<dbReference type="SMART" id="SM00448">
    <property type="entry name" value="REC"/>
    <property type="match status" value="1"/>
</dbReference>
<feature type="modified residue" description="4-aspartylphosphate" evidence="10">
    <location>
        <position position="805"/>
    </location>
</feature>
<evidence type="ECO:0000256" key="8">
    <source>
        <dbReference type="ARBA" id="ARBA00035100"/>
    </source>
</evidence>
<comment type="catalytic activity">
    <reaction evidence="1">
        <text>ATP + protein L-histidine = ADP + protein N-phospho-L-histidine.</text>
        <dbReference type="EC" id="2.7.13.3"/>
    </reaction>
</comment>
<feature type="domain" description="HPt" evidence="16">
    <location>
        <begin position="142"/>
        <end position="246"/>
    </location>
</feature>
<dbReference type="Gene3D" id="2.30.30.40">
    <property type="entry name" value="SH3 Domains"/>
    <property type="match status" value="1"/>
</dbReference>
<dbReference type="SMART" id="SM00387">
    <property type="entry name" value="HATPase_c"/>
    <property type="match status" value="1"/>
</dbReference>
<dbReference type="PROSITE" id="PS50109">
    <property type="entry name" value="HIS_KIN"/>
    <property type="match status" value="1"/>
</dbReference>
<dbReference type="InterPro" id="IPR003594">
    <property type="entry name" value="HATPase_dom"/>
</dbReference>
<dbReference type="RefSeq" id="WP_051240200.1">
    <property type="nucleotide sequence ID" value="NZ_AWXU01000052.1"/>
</dbReference>
<dbReference type="SUPFAM" id="SSF52172">
    <property type="entry name" value="CheY-like"/>
    <property type="match status" value="1"/>
</dbReference>
<sequence>MSALWPLMQQELRRLLPQLQELAGQLTGGWDAAASAQWQKRLAAFAGSTRVLGDTPLLNFVARLQPLWRSPGGRAGDGDEARTLLMALDDLAGLPFDEAMAFAASALQPVATPPPVLGDGGAPAAPPAATPASAAAVETAPASAADQRLRTLFATEMADKCQAMERVLLQLEQAPERLELIAPLMRAAHSIKGAARAVRIDPAVKLSHALEDRLSAAQKRGEALPPALLELALQAVDRLRRLGTDDGEAARQAAADTTAALLSADAGTATTAAAPAPASAAGGAMAPPADAPTYIDVEEADPILRVRASHIGRLIALAGDGIVENRRLRGFGERQLRLRRELGDSARALDELHRALGAPGADTAIGALVAGLRHRLSDARHRINHWLDEFSAFERESADLTERLYHFANQTRLRPFSDIAAAYPRVVRDLGRSLGKRVRAIVEGEQLAVDRDVLERLDAPLTHLLRNAVDHGIEAPAVRLAAGKPEEGTLRISASYRAGMLAIEVADDGAGVDYAKVRKRWQKQRGLDARAAAALDEEALAETLFVAGFSTRDEVSEISGRGVGLDAVRQMLTQLDGEVSLHSRRGGGTVFSLRLPISRAVTRAVAVEVAGETYAFPLQRIERLVRAGDDRLHRRGALQYLALDDDAVGLVPLAELLELGTTRPAGEEIDIVVVAHEDRRVGFAVDAVLGEFDLATRPLDPRLGRVADLAALALMPDGAPVVLLDIEDLLRGALEHERELGRLAGGEEEAPRALRRVLVVDDSISVRELVRQLLVARGYEVEVAVDGMDAWARLREWPCDLVVTDVDMPRMDGIELTRSLKQDPKLRALPVVIVSYRDRPEDRARGLEVHADAYLTKADFQEHGFLDVVHQLIGDAEVGA</sequence>
<dbReference type="SUPFAM" id="SSF50341">
    <property type="entry name" value="CheW-like"/>
    <property type="match status" value="1"/>
</dbReference>
<feature type="domain" description="Response regulatory" evidence="13">
    <location>
        <begin position="756"/>
        <end position="872"/>
    </location>
</feature>
<dbReference type="InterPro" id="IPR008207">
    <property type="entry name" value="Sig_transdc_His_kin_Hpt_dom"/>
</dbReference>
<evidence type="ECO:0000256" key="6">
    <source>
        <dbReference type="ARBA" id="ARBA00022777"/>
    </source>
</evidence>
<dbReference type="PANTHER" id="PTHR43395:SF1">
    <property type="entry name" value="CHEMOTAXIS PROTEIN CHEA"/>
    <property type="match status" value="1"/>
</dbReference>
<keyword evidence="6" id="KW-0418">Kinase</keyword>
<dbReference type="SMART" id="SM00260">
    <property type="entry name" value="CheW"/>
    <property type="match status" value="1"/>
</dbReference>
<dbReference type="eggNOG" id="COG0643">
    <property type="taxonomic scope" value="Bacteria"/>
</dbReference>
<evidence type="ECO:0000259" key="14">
    <source>
        <dbReference type="PROSITE" id="PS50206"/>
    </source>
</evidence>
<protein>
    <recommendedName>
        <fullName evidence="3">Chemotaxis protein CheA</fullName>
        <ecNumber evidence="2">2.7.13.3</ecNumber>
    </recommendedName>
</protein>
<evidence type="ECO:0000256" key="5">
    <source>
        <dbReference type="ARBA" id="ARBA00022679"/>
    </source>
</evidence>
<dbReference type="SUPFAM" id="SSF55874">
    <property type="entry name" value="ATPase domain of HSP90 chaperone/DNA topoisomerase II/histidine kinase"/>
    <property type="match status" value="1"/>
</dbReference>
<dbReference type="Pfam" id="PF01584">
    <property type="entry name" value="CheW"/>
    <property type="match status" value="1"/>
</dbReference>
<dbReference type="GO" id="GO:0006935">
    <property type="term" value="P:chemotaxis"/>
    <property type="evidence" value="ECO:0007669"/>
    <property type="project" value="InterPro"/>
</dbReference>
<dbReference type="InterPro" id="IPR001763">
    <property type="entry name" value="Rhodanese-like_dom"/>
</dbReference>
<dbReference type="OrthoDB" id="9803176at2"/>
<dbReference type="InterPro" id="IPR051315">
    <property type="entry name" value="Bact_Chemotaxis_CheA"/>
</dbReference>
<keyword evidence="4 10" id="KW-0597">Phosphoprotein</keyword>
<feature type="domain" description="Rhodanese" evidence="14">
    <location>
        <begin position="722"/>
        <end position="800"/>
    </location>
</feature>
<dbReference type="Gene3D" id="3.30.565.10">
    <property type="entry name" value="Histidine kinase-like ATPase, C-terminal domain"/>
    <property type="match status" value="1"/>
</dbReference>
<dbReference type="InterPro" id="IPR036641">
    <property type="entry name" value="HPT_dom_sf"/>
</dbReference>
<dbReference type="CDD" id="cd00088">
    <property type="entry name" value="HPT"/>
    <property type="match status" value="1"/>
</dbReference>
<dbReference type="InterPro" id="IPR004358">
    <property type="entry name" value="Sig_transdc_His_kin-like_C"/>
</dbReference>
<evidence type="ECO:0000256" key="1">
    <source>
        <dbReference type="ARBA" id="ARBA00000085"/>
    </source>
</evidence>
<dbReference type="Pfam" id="PF00072">
    <property type="entry name" value="Response_reg"/>
    <property type="match status" value="1"/>
</dbReference>
<dbReference type="Proteomes" id="UP000029391">
    <property type="component" value="Unassembled WGS sequence"/>
</dbReference>
<evidence type="ECO:0000259" key="13">
    <source>
        <dbReference type="PROSITE" id="PS50110"/>
    </source>
</evidence>
<dbReference type="PROSITE" id="PS50110">
    <property type="entry name" value="RESPONSE_REGULATORY"/>
    <property type="match status" value="1"/>
</dbReference>
<dbReference type="InterPro" id="IPR005467">
    <property type="entry name" value="His_kinase_dom"/>
</dbReference>
<evidence type="ECO:0000313" key="17">
    <source>
        <dbReference type="EMBL" id="KFN48569.1"/>
    </source>
</evidence>